<evidence type="ECO:0000313" key="2">
    <source>
        <dbReference type="Proteomes" id="UP000469452"/>
    </source>
</evidence>
<feature type="non-terminal residue" evidence="1">
    <location>
        <position position="1"/>
    </location>
</feature>
<dbReference type="Proteomes" id="UP000469452">
    <property type="component" value="Unassembled WGS sequence"/>
</dbReference>
<comment type="caution">
    <text evidence="1">The sequence shown here is derived from an EMBL/GenBank/DDBJ whole genome shotgun (WGS) entry which is preliminary data.</text>
</comment>
<name>A0A6A5A126_APHAT</name>
<gene>
    <name evidence="1" type="ORF">AaE_006041</name>
</gene>
<proteinExistence type="predicted"/>
<evidence type="ECO:0000313" key="1">
    <source>
        <dbReference type="EMBL" id="KAF0752422.1"/>
    </source>
</evidence>
<sequence>QTYVAEVQARIDHNAHQEFECLWREHQRSGTPYAILTNLLSERITDLSVTIQDSSLYEQQGLRDLILDGGFPKALTALLSRDELVKRLPESYLRALFASQLASRFVYAAGLHCPEFAFYEFVQTLKN</sequence>
<accession>A0A6A5A126</accession>
<dbReference type="AlphaFoldDB" id="A0A6A5A126"/>
<organism evidence="1 2">
    <name type="scientific">Aphanomyces astaci</name>
    <name type="common">Crayfish plague agent</name>
    <dbReference type="NCBI Taxonomy" id="112090"/>
    <lineage>
        <taxon>Eukaryota</taxon>
        <taxon>Sar</taxon>
        <taxon>Stramenopiles</taxon>
        <taxon>Oomycota</taxon>
        <taxon>Saprolegniomycetes</taxon>
        <taxon>Saprolegniales</taxon>
        <taxon>Verrucalvaceae</taxon>
        <taxon>Aphanomyces</taxon>
    </lineage>
</organism>
<dbReference type="EMBL" id="VJMI01011579">
    <property type="protein sequence ID" value="KAF0752422.1"/>
    <property type="molecule type" value="Genomic_DNA"/>
</dbReference>
<reference evidence="1 2" key="1">
    <citation type="submission" date="2019-06" db="EMBL/GenBank/DDBJ databases">
        <title>Genomics analysis of Aphanomyces spp. identifies a new class of oomycete effector associated with host adaptation.</title>
        <authorList>
            <person name="Gaulin E."/>
        </authorList>
    </citation>
    <scope>NUCLEOTIDE SEQUENCE [LARGE SCALE GENOMIC DNA]</scope>
    <source>
        <strain evidence="1 2">E</strain>
    </source>
</reference>
<protein>
    <submittedName>
        <fullName evidence="1">Uncharacterized protein</fullName>
    </submittedName>
</protein>
<dbReference type="VEuPathDB" id="FungiDB:H257_14990"/>